<protein>
    <submittedName>
        <fullName evidence="1">Uncharacterized protein</fullName>
    </submittedName>
</protein>
<dbReference type="STRING" id="758803.SAMN05421803_1525"/>
<keyword evidence="2" id="KW-1185">Reference proteome</keyword>
<accession>A0A1M6WW06</accession>
<dbReference type="Proteomes" id="UP000184452">
    <property type="component" value="Unassembled WGS sequence"/>
</dbReference>
<name>A0A1M6WW06_9ACTN</name>
<sequence>MATAKKKTAPKTVRYPRIMCSQHTLDTVNLRIGPQLTAEAGRKVKQTELVDALIAVGIAHLPEVAALLLTPDSETESDE</sequence>
<proteinExistence type="predicted"/>
<dbReference type="EMBL" id="FQZK01000052">
    <property type="protein sequence ID" value="SHK97749.1"/>
    <property type="molecule type" value="Genomic_DNA"/>
</dbReference>
<evidence type="ECO:0000313" key="2">
    <source>
        <dbReference type="Proteomes" id="UP000184452"/>
    </source>
</evidence>
<dbReference type="RefSeq" id="WP_073384442.1">
    <property type="nucleotide sequence ID" value="NZ_FQZK01000052.1"/>
</dbReference>
<organism evidence="1 2">
    <name type="scientific">Nocardiopsis flavescens</name>
    <dbReference type="NCBI Taxonomy" id="758803"/>
    <lineage>
        <taxon>Bacteria</taxon>
        <taxon>Bacillati</taxon>
        <taxon>Actinomycetota</taxon>
        <taxon>Actinomycetes</taxon>
        <taxon>Streptosporangiales</taxon>
        <taxon>Nocardiopsidaceae</taxon>
        <taxon>Nocardiopsis</taxon>
    </lineage>
</organism>
<dbReference type="AlphaFoldDB" id="A0A1M6WW06"/>
<evidence type="ECO:0000313" key="1">
    <source>
        <dbReference type="EMBL" id="SHK97749.1"/>
    </source>
</evidence>
<gene>
    <name evidence="1" type="ORF">SAMN05421803_1525</name>
</gene>
<reference evidence="1 2" key="1">
    <citation type="submission" date="2016-11" db="EMBL/GenBank/DDBJ databases">
        <authorList>
            <person name="Jaros S."/>
            <person name="Januszkiewicz K."/>
            <person name="Wedrychowicz H."/>
        </authorList>
    </citation>
    <scope>NUCLEOTIDE SEQUENCE [LARGE SCALE GENOMIC DNA]</scope>
    <source>
        <strain evidence="1 2">CGMCC 4.5723</strain>
    </source>
</reference>